<keyword evidence="2" id="KW-1185">Reference proteome</keyword>
<accession>A0AAV7KRG3</accession>
<name>A0AAV7KRG3_PLEWA</name>
<reference evidence="1" key="1">
    <citation type="journal article" date="2022" name="bioRxiv">
        <title>Sequencing and chromosome-scale assembly of the giantPleurodeles waltlgenome.</title>
        <authorList>
            <person name="Brown T."/>
            <person name="Elewa A."/>
            <person name="Iarovenko S."/>
            <person name="Subramanian E."/>
            <person name="Araus A.J."/>
            <person name="Petzold A."/>
            <person name="Susuki M."/>
            <person name="Suzuki K.-i.T."/>
            <person name="Hayashi T."/>
            <person name="Toyoda A."/>
            <person name="Oliveira C."/>
            <person name="Osipova E."/>
            <person name="Leigh N.D."/>
            <person name="Simon A."/>
            <person name="Yun M.H."/>
        </authorList>
    </citation>
    <scope>NUCLEOTIDE SEQUENCE</scope>
    <source>
        <strain evidence="1">20211129_DDA</strain>
        <tissue evidence="1">Liver</tissue>
    </source>
</reference>
<sequence length="90" mass="10760">MRRVAQLWNCGVEVSQTCDLLRLQEEYLDKNTRRSLHVDLQPARTIGLYIIYYNIVHFTQVMSSKMGDDLLYIPVSRFHLDEEPCDWHKF</sequence>
<gene>
    <name evidence="1" type="ORF">NDU88_001952</name>
</gene>
<protein>
    <submittedName>
        <fullName evidence="1">Uncharacterized protein</fullName>
    </submittedName>
</protein>
<dbReference type="Proteomes" id="UP001066276">
    <property type="component" value="Chromosome 12"/>
</dbReference>
<comment type="caution">
    <text evidence="1">The sequence shown here is derived from an EMBL/GenBank/DDBJ whole genome shotgun (WGS) entry which is preliminary data.</text>
</comment>
<dbReference type="EMBL" id="JANPWB010000016">
    <property type="protein sequence ID" value="KAJ1081777.1"/>
    <property type="molecule type" value="Genomic_DNA"/>
</dbReference>
<evidence type="ECO:0000313" key="1">
    <source>
        <dbReference type="EMBL" id="KAJ1081777.1"/>
    </source>
</evidence>
<evidence type="ECO:0000313" key="2">
    <source>
        <dbReference type="Proteomes" id="UP001066276"/>
    </source>
</evidence>
<organism evidence="1 2">
    <name type="scientific">Pleurodeles waltl</name>
    <name type="common">Iberian ribbed newt</name>
    <dbReference type="NCBI Taxonomy" id="8319"/>
    <lineage>
        <taxon>Eukaryota</taxon>
        <taxon>Metazoa</taxon>
        <taxon>Chordata</taxon>
        <taxon>Craniata</taxon>
        <taxon>Vertebrata</taxon>
        <taxon>Euteleostomi</taxon>
        <taxon>Amphibia</taxon>
        <taxon>Batrachia</taxon>
        <taxon>Caudata</taxon>
        <taxon>Salamandroidea</taxon>
        <taxon>Salamandridae</taxon>
        <taxon>Pleurodelinae</taxon>
        <taxon>Pleurodeles</taxon>
    </lineage>
</organism>
<proteinExistence type="predicted"/>
<dbReference type="AlphaFoldDB" id="A0AAV7KRG3"/>